<dbReference type="RefSeq" id="WP_227929111.1">
    <property type="nucleotide sequence ID" value="NZ_CP094984.1"/>
</dbReference>
<gene>
    <name evidence="1" type="ORF">LJ755_11085</name>
    <name evidence="2" type="ORF">MUK71_03620</name>
</gene>
<dbReference type="Pfam" id="PF14390">
    <property type="entry name" value="DUF4420"/>
    <property type="match status" value="1"/>
</dbReference>
<dbReference type="EMBL" id="CP094984">
    <property type="protein sequence ID" value="UON92746.1"/>
    <property type="molecule type" value="Genomic_DNA"/>
</dbReference>
<sequence>MTEYPDLLSVWMVNSAGGTGTQGITQANPIGVTVEAGDVLAALDSKSDRHLLIPLLPGEAVPDQADGAAVRLSRVKFQSRDYLSAFCTVRRLDTVFTAFARELLEVLRESESPAYDVTRAFHEWKALFAAASGPELNVSEQIGLLAELQLLETLVRAGDHQALSHWQGPDRSQHDFRAGDTAIEVKASLAREGRRIGISSLQQLEAPNNDAGVLFLAYTRYERSPTGDSLPSMVDAVLNLGVESSLFERKLRRAGYFDSHREAYLNSRFDLKEQRFYDVKQEHFPRVIPRSFEQTELPPGVVSITYVIDVTNEPPTPLEQVETLDLIEGFADSAS</sequence>
<organism evidence="1 4">
    <name type="scientific">Arthrobacter zhangbolii</name>
    <dbReference type="NCBI Taxonomy" id="2886936"/>
    <lineage>
        <taxon>Bacteria</taxon>
        <taxon>Bacillati</taxon>
        <taxon>Actinomycetota</taxon>
        <taxon>Actinomycetes</taxon>
        <taxon>Micrococcales</taxon>
        <taxon>Micrococcaceae</taxon>
        <taxon>Arthrobacter</taxon>
    </lineage>
</organism>
<evidence type="ECO:0000313" key="4">
    <source>
        <dbReference type="Proteomes" id="UP001155145"/>
    </source>
</evidence>
<evidence type="ECO:0000313" key="2">
    <source>
        <dbReference type="EMBL" id="UON92746.1"/>
    </source>
</evidence>
<dbReference type="EMBL" id="JAJFZT010000007">
    <property type="protein sequence ID" value="MCC3273271.1"/>
    <property type="molecule type" value="Genomic_DNA"/>
</dbReference>
<protein>
    <submittedName>
        <fullName evidence="1">PD-(D/E)XK motif protein</fullName>
    </submittedName>
</protein>
<dbReference type="AlphaFoldDB" id="A0A9X1M946"/>
<name>A0A9X1M946_9MICC</name>
<accession>A0A9X1M946</accession>
<dbReference type="InterPro" id="IPR025534">
    <property type="entry name" value="DUF4420"/>
</dbReference>
<dbReference type="Proteomes" id="UP000829758">
    <property type="component" value="Chromosome"/>
</dbReference>
<proteinExistence type="predicted"/>
<evidence type="ECO:0000313" key="1">
    <source>
        <dbReference type="EMBL" id="MCC3273271.1"/>
    </source>
</evidence>
<keyword evidence="3" id="KW-1185">Reference proteome</keyword>
<evidence type="ECO:0000313" key="3">
    <source>
        <dbReference type="Proteomes" id="UP000829758"/>
    </source>
</evidence>
<reference evidence="1" key="1">
    <citation type="submission" date="2021-10" db="EMBL/GenBank/DDBJ databases">
        <title>Novel species in genus Arthrobacter.</title>
        <authorList>
            <person name="Liu Y."/>
        </authorList>
    </citation>
    <scope>NUCLEOTIDE SEQUENCE</scope>
    <source>
        <strain evidence="3">zg-Y462</strain>
        <strain evidence="1">Zg-Y462</strain>
    </source>
</reference>
<dbReference type="Proteomes" id="UP001155145">
    <property type="component" value="Unassembled WGS sequence"/>
</dbReference>